<reference evidence="1 2" key="1">
    <citation type="submission" date="2016-02" db="EMBL/GenBank/DDBJ databases">
        <title>Genome analysis of coral dinoflagellate symbionts highlights evolutionary adaptations to a symbiotic lifestyle.</title>
        <authorList>
            <person name="Aranda M."/>
            <person name="Li Y."/>
            <person name="Liew Y.J."/>
            <person name="Baumgarten S."/>
            <person name="Simakov O."/>
            <person name="Wilson M."/>
            <person name="Piel J."/>
            <person name="Ashoor H."/>
            <person name="Bougouffa S."/>
            <person name="Bajic V.B."/>
            <person name="Ryu T."/>
            <person name="Ravasi T."/>
            <person name="Bayer T."/>
            <person name="Micklem G."/>
            <person name="Kim H."/>
            <person name="Bhak J."/>
            <person name="Lajeunesse T.C."/>
            <person name="Voolstra C.R."/>
        </authorList>
    </citation>
    <scope>NUCLEOTIDE SEQUENCE [LARGE SCALE GENOMIC DNA]</scope>
    <source>
        <strain evidence="1 2">CCMP2467</strain>
    </source>
</reference>
<protein>
    <submittedName>
        <fullName evidence="1">Uncharacterized protein</fullName>
    </submittedName>
</protein>
<dbReference type="AlphaFoldDB" id="A0A1Q9DWM8"/>
<sequence>MPSGSLPTKKFNVLHTQSPSCEEVAVVDGEAFVGVHCRALPEHALEEFEHNGFVHRPLSAWSQRSNLLPSVRKEMLRPKLRGSAICLPSPSRLPLPPDKELKDGLAQHNQARATFESFRFEDARSLHYTSWAPYSQQQSGRRAFVSKMISRRRARKQQYRLTHADW</sequence>
<evidence type="ECO:0000313" key="1">
    <source>
        <dbReference type="EMBL" id="OLP99538.1"/>
    </source>
</evidence>
<gene>
    <name evidence="1" type="ORF">AK812_SmicGene17896</name>
</gene>
<name>A0A1Q9DWM8_SYMMI</name>
<organism evidence="1 2">
    <name type="scientific">Symbiodinium microadriaticum</name>
    <name type="common">Dinoflagellate</name>
    <name type="synonym">Zooxanthella microadriatica</name>
    <dbReference type="NCBI Taxonomy" id="2951"/>
    <lineage>
        <taxon>Eukaryota</taxon>
        <taxon>Sar</taxon>
        <taxon>Alveolata</taxon>
        <taxon>Dinophyceae</taxon>
        <taxon>Suessiales</taxon>
        <taxon>Symbiodiniaceae</taxon>
        <taxon>Symbiodinium</taxon>
    </lineage>
</organism>
<accession>A0A1Q9DWM8</accession>
<dbReference type="Proteomes" id="UP000186817">
    <property type="component" value="Unassembled WGS sequence"/>
</dbReference>
<keyword evidence="2" id="KW-1185">Reference proteome</keyword>
<evidence type="ECO:0000313" key="2">
    <source>
        <dbReference type="Proteomes" id="UP000186817"/>
    </source>
</evidence>
<dbReference type="EMBL" id="LSRX01000358">
    <property type="protein sequence ID" value="OLP99538.1"/>
    <property type="molecule type" value="Genomic_DNA"/>
</dbReference>
<proteinExistence type="predicted"/>
<comment type="caution">
    <text evidence="1">The sequence shown here is derived from an EMBL/GenBank/DDBJ whole genome shotgun (WGS) entry which is preliminary data.</text>
</comment>